<organism evidence="2 3">
    <name type="scientific">Undibacterium aquatile</name>
    <dbReference type="NCBI Taxonomy" id="1537398"/>
    <lineage>
        <taxon>Bacteria</taxon>
        <taxon>Pseudomonadati</taxon>
        <taxon>Pseudomonadota</taxon>
        <taxon>Betaproteobacteria</taxon>
        <taxon>Burkholderiales</taxon>
        <taxon>Oxalobacteraceae</taxon>
        <taxon>Undibacterium</taxon>
    </lineage>
</organism>
<feature type="compositionally biased region" description="Basic and acidic residues" evidence="1">
    <location>
        <begin position="178"/>
        <end position="191"/>
    </location>
</feature>
<keyword evidence="3" id="KW-1185">Reference proteome</keyword>
<reference evidence="2 3" key="1">
    <citation type="submission" date="2020-08" db="EMBL/GenBank/DDBJ databases">
        <title>Novel species isolated from subtropical streams in China.</title>
        <authorList>
            <person name="Lu H."/>
        </authorList>
    </citation>
    <scope>NUCLEOTIDE SEQUENCE [LARGE SCALE GENOMIC DNA]</scope>
    <source>
        <strain evidence="2 3">CCTCC AB 2015119</strain>
    </source>
</reference>
<dbReference type="InterPro" id="IPR014710">
    <property type="entry name" value="RmlC-like_jellyroll"/>
</dbReference>
<evidence type="ECO:0000313" key="3">
    <source>
        <dbReference type="Proteomes" id="UP000637632"/>
    </source>
</evidence>
<dbReference type="InterPro" id="IPR018490">
    <property type="entry name" value="cNMP-bd_dom_sf"/>
</dbReference>
<sequence length="204" mass="22860">MQSSVMKRSERYLLPRQVLTMNELSALWRIESGTVRINSVDESDESKINFVRLALPGDLLGVECFSGLSETLQVRAITPVKLQPVDVADDKAMTALLMKTIATNHIRCRQVVSLRTGTVDERVKRLLQMLKPDANQVFSEFAADALPSLGNMAEIVHSTRETVCRVLTSLRGANSLKNENRKQMKRTEPARRLRRMAGEAALSH</sequence>
<gene>
    <name evidence="2" type="ORF">H8K26_05510</name>
</gene>
<dbReference type="SUPFAM" id="SSF46785">
    <property type="entry name" value="Winged helix' DNA-binding domain"/>
    <property type="match status" value="1"/>
</dbReference>
<evidence type="ECO:0000256" key="1">
    <source>
        <dbReference type="SAM" id="MobiDB-lite"/>
    </source>
</evidence>
<dbReference type="Gene3D" id="2.60.120.10">
    <property type="entry name" value="Jelly Rolls"/>
    <property type="match status" value="1"/>
</dbReference>
<dbReference type="InterPro" id="IPR036390">
    <property type="entry name" value="WH_DNA-bd_sf"/>
</dbReference>
<dbReference type="RefSeq" id="WP_190477953.1">
    <property type="nucleotide sequence ID" value="NZ_JACOFT010000002.1"/>
</dbReference>
<dbReference type="SUPFAM" id="SSF51206">
    <property type="entry name" value="cAMP-binding domain-like"/>
    <property type="match status" value="1"/>
</dbReference>
<accession>A0ABR6XDT9</accession>
<feature type="region of interest" description="Disordered" evidence="1">
    <location>
        <begin position="176"/>
        <end position="204"/>
    </location>
</feature>
<name>A0ABR6XDT9_9BURK</name>
<dbReference type="Proteomes" id="UP000637632">
    <property type="component" value="Unassembled WGS sequence"/>
</dbReference>
<proteinExistence type="predicted"/>
<comment type="caution">
    <text evidence="2">The sequence shown here is derived from an EMBL/GenBank/DDBJ whole genome shotgun (WGS) entry which is preliminary data.</text>
</comment>
<evidence type="ECO:0000313" key="2">
    <source>
        <dbReference type="EMBL" id="MBC3810893.1"/>
    </source>
</evidence>
<protein>
    <submittedName>
        <fullName evidence="2">Crp/Fnr family transcriptional regulator</fullName>
    </submittedName>
</protein>
<dbReference type="EMBL" id="JACOFT010000002">
    <property type="protein sequence ID" value="MBC3810893.1"/>
    <property type="molecule type" value="Genomic_DNA"/>
</dbReference>